<feature type="domain" description="AMP-dependent synthetase/ligase" evidence="3">
    <location>
        <begin position="11"/>
        <end position="108"/>
    </location>
</feature>
<evidence type="ECO:0000256" key="2">
    <source>
        <dbReference type="ARBA" id="ARBA00022598"/>
    </source>
</evidence>
<proteinExistence type="inferred from homology"/>
<dbReference type="AlphaFoldDB" id="X1HBC2"/>
<dbReference type="PANTHER" id="PTHR24096">
    <property type="entry name" value="LONG-CHAIN-FATTY-ACID--COA LIGASE"/>
    <property type="match status" value="1"/>
</dbReference>
<evidence type="ECO:0008006" key="6">
    <source>
        <dbReference type="Google" id="ProtNLM"/>
    </source>
</evidence>
<dbReference type="EMBL" id="BARU01012561">
    <property type="protein sequence ID" value="GAH42608.1"/>
    <property type="molecule type" value="Genomic_DNA"/>
</dbReference>
<dbReference type="InterPro" id="IPR025110">
    <property type="entry name" value="AMP-bd_C"/>
</dbReference>
<evidence type="ECO:0000259" key="3">
    <source>
        <dbReference type="Pfam" id="PF00501"/>
    </source>
</evidence>
<dbReference type="SUPFAM" id="SSF56801">
    <property type="entry name" value="Acetyl-CoA synthetase-like"/>
    <property type="match status" value="1"/>
</dbReference>
<feature type="domain" description="AMP-binding enzyme C-terminal" evidence="4">
    <location>
        <begin position="159"/>
        <end position="228"/>
    </location>
</feature>
<dbReference type="GO" id="GO:0016405">
    <property type="term" value="F:CoA-ligase activity"/>
    <property type="evidence" value="ECO:0007669"/>
    <property type="project" value="TreeGrafter"/>
</dbReference>
<gene>
    <name evidence="5" type="ORF">S03H2_23103</name>
</gene>
<name>X1HBC2_9ZZZZ</name>
<dbReference type="Pfam" id="PF13193">
    <property type="entry name" value="AMP-binding_C"/>
    <property type="match status" value="1"/>
</dbReference>
<dbReference type="Gene3D" id="3.40.50.12780">
    <property type="entry name" value="N-terminal domain of ligase-like"/>
    <property type="match status" value="1"/>
</dbReference>
<feature type="non-terminal residue" evidence="5">
    <location>
        <position position="1"/>
    </location>
</feature>
<comment type="caution">
    <text evidence="5">The sequence shown here is derived from an EMBL/GenBank/DDBJ whole genome shotgun (WGS) entry which is preliminary data.</text>
</comment>
<evidence type="ECO:0000313" key="5">
    <source>
        <dbReference type="EMBL" id="GAH42608.1"/>
    </source>
</evidence>
<evidence type="ECO:0000259" key="4">
    <source>
        <dbReference type="Pfam" id="PF13193"/>
    </source>
</evidence>
<dbReference type="InterPro" id="IPR000873">
    <property type="entry name" value="AMP-dep_synth/lig_dom"/>
</dbReference>
<dbReference type="InterPro" id="IPR045851">
    <property type="entry name" value="AMP-bd_C_sf"/>
</dbReference>
<accession>X1HBC2</accession>
<dbReference type="Pfam" id="PF00501">
    <property type="entry name" value="AMP-binding"/>
    <property type="match status" value="1"/>
</dbReference>
<sequence>AVNIAEREGIKNDLSSLRLFGSGGAPLSIDVFQQFKQHYGVTIADVWGLTEAVSHVTCPPLDGTGKLGASGKALPGWEIKAVDDNGNELPTNQAGEIIVRGPIMEGYYNNPQATNETIKDGWLHTGDIGRIDEDGYLFLSGRKKNIIILKGQNIHPGDIEEVLCTHPKVAGAVVAGIPDRLRGEIVGAAIRLKEGEVATEQEVRQFCQERMADYKLPRKIIFTDSLPNSVATSRE</sequence>
<dbReference type="PANTHER" id="PTHR24096:SF149">
    <property type="entry name" value="AMP-BINDING DOMAIN-CONTAINING PROTEIN-RELATED"/>
    <property type="match status" value="1"/>
</dbReference>
<protein>
    <recommendedName>
        <fullName evidence="6">AMP-dependent synthetase/ligase domain-containing protein</fullName>
    </recommendedName>
</protein>
<comment type="similarity">
    <text evidence="1">Belongs to the ATP-dependent AMP-binding enzyme family.</text>
</comment>
<evidence type="ECO:0000256" key="1">
    <source>
        <dbReference type="ARBA" id="ARBA00006432"/>
    </source>
</evidence>
<organism evidence="5">
    <name type="scientific">marine sediment metagenome</name>
    <dbReference type="NCBI Taxonomy" id="412755"/>
    <lineage>
        <taxon>unclassified sequences</taxon>
        <taxon>metagenomes</taxon>
        <taxon>ecological metagenomes</taxon>
    </lineage>
</organism>
<dbReference type="Gene3D" id="3.30.300.30">
    <property type="match status" value="1"/>
</dbReference>
<keyword evidence="2" id="KW-0436">Ligase</keyword>
<reference evidence="5" key="1">
    <citation type="journal article" date="2014" name="Front. Microbiol.">
        <title>High frequency of phylogenetically diverse reductive dehalogenase-homologous genes in deep subseafloor sedimentary metagenomes.</title>
        <authorList>
            <person name="Kawai M."/>
            <person name="Futagami T."/>
            <person name="Toyoda A."/>
            <person name="Takaki Y."/>
            <person name="Nishi S."/>
            <person name="Hori S."/>
            <person name="Arai W."/>
            <person name="Tsubouchi T."/>
            <person name="Morono Y."/>
            <person name="Uchiyama I."/>
            <person name="Ito T."/>
            <person name="Fujiyama A."/>
            <person name="Inagaki F."/>
            <person name="Takami H."/>
        </authorList>
    </citation>
    <scope>NUCLEOTIDE SEQUENCE</scope>
    <source>
        <strain evidence="5">Expedition CK06-06</strain>
    </source>
</reference>
<dbReference type="InterPro" id="IPR042099">
    <property type="entry name" value="ANL_N_sf"/>
</dbReference>
<feature type="non-terminal residue" evidence="5">
    <location>
        <position position="235"/>
    </location>
</feature>